<organism evidence="1 2">
    <name type="scientific">Candidatus Adlerbacteria bacterium GW2011_GWC1_50_9</name>
    <dbReference type="NCBI Taxonomy" id="1618608"/>
    <lineage>
        <taxon>Bacteria</taxon>
        <taxon>Candidatus Adleribacteriota</taxon>
    </lineage>
</organism>
<sequence>MTFTGDTNTGVYRGGTDILGFSTVGLVRATINASGDFLMNYDADVAGILSAARMAMGSISIGTDGSSSQNASLYVAGGANAWVNPAGTVVFQDGFTEASDTTLASHVPDTVGTSWTLLIQNTGVTMRAQATDKVDATATVANAGALYTADGTYPSADYEVKITVDVADSGDDVAILAARVQDASNMYLVTLSTTAANIDLYKEVAGVWTVLGTSNVVIAVGDTIKLRVAGSNITVYRDDTLLIAVTDTDITAAGKAGLGIGYVALSTDDADTTWDMDDFTVTAYDATLNAAIFASGAVGIGTTSPWARLS</sequence>
<comment type="caution">
    <text evidence="1">The sequence shown here is derived from an EMBL/GenBank/DDBJ whole genome shotgun (WGS) entry which is preliminary data.</text>
</comment>
<dbReference type="EMBL" id="LCQQ01000081">
    <property type="protein sequence ID" value="KKW18517.1"/>
    <property type="molecule type" value="Genomic_DNA"/>
</dbReference>
<gene>
    <name evidence="1" type="ORF">UY61_C0081G0003</name>
</gene>
<proteinExistence type="predicted"/>
<reference evidence="1 2" key="1">
    <citation type="journal article" date="2015" name="Nature">
        <title>rRNA introns, odd ribosomes, and small enigmatic genomes across a large radiation of phyla.</title>
        <authorList>
            <person name="Brown C.T."/>
            <person name="Hug L.A."/>
            <person name="Thomas B.C."/>
            <person name="Sharon I."/>
            <person name="Castelle C.J."/>
            <person name="Singh A."/>
            <person name="Wilkins M.J."/>
            <person name="Williams K.H."/>
            <person name="Banfield J.F."/>
        </authorList>
    </citation>
    <scope>NUCLEOTIDE SEQUENCE [LARGE SCALE GENOMIC DNA]</scope>
</reference>
<protein>
    <submittedName>
        <fullName evidence="1">Uncharacterized protein</fullName>
    </submittedName>
</protein>
<dbReference type="AlphaFoldDB" id="A0A0G1YTZ8"/>
<evidence type="ECO:0000313" key="2">
    <source>
        <dbReference type="Proteomes" id="UP000034201"/>
    </source>
</evidence>
<accession>A0A0G1YTZ8</accession>
<dbReference type="Proteomes" id="UP000034201">
    <property type="component" value="Unassembled WGS sequence"/>
</dbReference>
<name>A0A0G1YTZ8_9BACT</name>
<evidence type="ECO:0000313" key="1">
    <source>
        <dbReference type="EMBL" id="KKW18517.1"/>
    </source>
</evidence>
<dbReference type="Gene3D" id="2.60.120.560">
    <property type="entry name" value="Exo-inulinase, domain 1"/>
    <property type="match status" value="1"/>
</dbReference>
<feature type="non-terminal residue" evidence="1">
    <location>
        <position position="310"/>
    </location>
</feature>